<sequence length="227" mass="25161">MKINILNIFYDNMGIIKETLSGSDGSQKKSCLKFLCKCAKIYKDIYNSYCENVDKKNEKNERTCLKLDQIKNSYNLYFTIQDSLNSIIPSLDNNKDDYSVKCRTYQPDTELTSEGRTNSDTPPRMRTPGSAEGSDGNLENVLPTSLGNEGNSMKKSITTTIGTVAGASTILTLLYKFTPAGTLLHSGLRGSGRRINNHAYGDDANELSFNGLVHNDFNSYNIGYEAV</sequence>
<name>A0A0J9S1J2_PLAVI</name>
<dbReference type="InterPro" id="IPR008780">
    <property type="entry name" value="Plasmodium_Vir"/>
</dbReference>
<protein>
    <recommendedName>
        <fullName evidence="4">Vir protein</fullName>
    </recommendedName>
</protein>
<feature type="region of interest" description="Disordered" evidence="1">
    <location>
        <begin position="108"/>
        <end position="150"/>
    </location>
</feature>
<dbReference type="Proteomes" id="UP000053562">
    <property type="component" value="Unassembled WGS sequence"/>
</dbReference>
<proteinExistence type="predicted"/>
<evidence type="ECO:0008006" key="4">
    <source>
        <dbReference type="Google" id="ProtNLM"/>
    </source>
</evidence>
<evidence type="ECO:0000256" key="1">
    <source>
        <dbReference type="SAM" id="MobiDB-lite"/>
    </source>
</evidence>
<gene>
    <name evidence="2" type="ORF">PVIIG_06401</name>
</gene>
<dbReference type="Pfam" id="PF05795">
    <property type="entry name" value="Plasmodium_Vir"/>
    <property type="match status" value="1"/>
</dbReference>
<evidence type="ECO:0000313" key="3">
    <source>
        <dbReference type="Proteomes" id="UP000053562"/>
    </source>
</evidence>
<dbReference type="EMBL" id="KQ234658">
    <property type="protein sequence ID" value="KMZ76634.1"/>
    <property type="molecule type" value="Genomic_DNA"/>
</dbReference>
<dbReference type="AlphaFoldDB" id="A0A0J9S1J2"/>
<feature type="compositionally biased region" description="Polar residues" evidence="1">
    <location>
        <begin position="108"/>
        <end position="121"/>
    </location>
</feature>
<evidence type="ECO:0000313" key="2">
    <source>
        <dbReference type="EMBL" id="KMZ76634.1"/>
    </source>
</evidence>
<reference evidence="2 3" key="1">
    <citation type="submission" date="2011-08" db="EMBL/GenBank/DDBJ databases">
        <title>The Genome Sequence of Plasmodium vivax India VII.</title>
        <authorList>
            <consortium name="The Broad Institute Genome Sequencing Platform"/>
            <consortium name="The Broad Institute Genome Sequencing Center for Infectious Disease"/>
            <person name="Neafsey D."/>
            <person name="Carlton J."/>
            <person name="Barnwell J."/>
            <person name="Collins W."/>
            <person name="Escalante A."/>
            <person name="Mullikin J."/>
            <person name="Saul A."/>
            <person name="Guigo R."/>
            <person name="Camara F."/>
            <person name="Young S.K."/>
            <person name="Zeng Q."/>
            <person name="Gargeya S."/>
            <person name="Fitzgerald M."/>
            <person name="Haas B."/>
            <person name="Abouelleil A."/>
            <person name="Alvarado L."/>
            <person name="Arachchi H.M."/>
            <person name="Berlin A."/>
            <person name="Brown A."/>
            <person name="Chapman S.B."/>
            <person name="Chen Z."/>
            <person name="Dunbar C."/>
            <person name="Freedman E."/>
            <person name="Gearin G."/>
            <person name="Gellesch M."/>
            <person name="Goldberg J."/>
            <person name="Griggs A."/>
            <person name="Gujja S."/>
            <person name="Heiman D."/>
            <person name="Howarth C."/>
            <person name="Larson L."/>
            <person name="Lui A."/>
            <person name="MacDonald P.J.P."/>
            <person name="Montmayeur A."/>
            <person name="Murphy C."/>
            <person name="Neiman D."/>
            <person name="Pearson M."/>
            <person name="Priest M."/>
            <person name="Roberts A."/>
            <person name="Saif S."/>
            <person name="Shea T."/>
            <person name="Shenoy N."/>
            <person name="Sisk P."/>
            <person name="Stolte C."/>
            <person name="Sykes S."/>
            <person name="Wortman J."/>
            <person name="Nusbaum C."/>
            <person name="Birren B."/>
        </authorList>
    </citation>
    <scope>NUCLEOTIDE SEQUENCE [LARGE SCALE GENOMIC DNA]</scope>
    <source>
        <strain evidence="2 3">India VII</strain>
    </source>
</reference>
<organism evidence="2 3">
    <name type="scientific">Plasmodium vivax India VII</name>
    <dbReference type="NCBI Taxonomy" id="1077284"/>
    <lineage>
        <taxon>Eukaryota</taxon>
        <taxon>Sar</taxon>
        <taxon>Alveolata</taxon>
        <taxon>Apicomplexa</taxon>
        <taxon>Aconoidasida</taxon>
        <taxon>Haemosporida</taxon>
        <taxon>Plasmodiidae</taxon>
        <taxon>Plasmodium</taxon>
        <taxon>Plasmodium (Plasmodium)</taxon>
    </lineage>
</organism>
<accession>A0A0J9S1J2</accession>